<dbReference type="GO" id="GO:0016758">
    <property type="term" value="F:hexosyltransferase activity"/>
    <property type="evidence" value="ECO:0007669"/>
    <property type="project" value="UniProtKB-ARBA"/>
</dbReference>
<dbReference type="InterPro" id="IPR029044">
    <property type="entry name" value="Nucleotide-diphossugar_trans"/>
</dbReference>
<reference evidence="3" key="1">
    <citation type="submission" date="2018-08" db="EMBL/GenBank/DDBJ databases">
        <authorList>
            <person name="Rodrigo-Torres L."/>
            <person name="Arahal R. D."/>
            <person name="Lucena T."/>
        </authorList>
    </citation>
    <scope>NUCLEOTIDE SEQUENCE [LARGE SCALE GENOMIC DNA]</scope>
    <source>
        <strain evidence="3">CECT 7235</strain>
    </source>
</reference>
<protein>
    <submittedName>
        <fullName evidence="2">Beta-monoglucosyldiacylglycerol synthase</fullName>
        <ecNumber evidence="2">2.4.1.336</ecNumber>
    </submittedName>
</protein>
<evidence type="ECO:0000259" key="1">
    <source>
        <dbReference type="Pfam" id="PF00535"/>
    </source>
</evidence>
<dbReference type="SUPFAM" id="SSF53448">
    <property type="entry name" value="Nucleotide-diphospho-sugar transferases"/>
    <property type="match status" value="1"/>
</dbReference>
<organism evidence="2 3">
    <name type="scientific">Roseinatronobacter ekhonensis</name>
    <dbReference type="NCBI Taxonomy" id="254356"/>
    <lineage>
        <taxon>Bacteria</taxon>
        <taxon>Pseudomonadati</taxon>
        <taxon>Pseudomonadota</taxon>
        <taxon>Alphaproteobacteria</taxon>
        <taxon>Rhodobacterales</taxon>
        <taxon>Paracoccaceae</taxon>
        <taxon>Roseinatronobacter</taxon>
    </lineage>
</organism>
<dbReference type="PANTHER" id="PTHR22916">
    <property type="entry name" value="GLYCOSYLTRANSFERASE"/>
    <property type="match status" value="1"/>
</dbReference>
<dbReference type="EC" id="2.4.1.336" evidence="2"/>
<dbReference type="RefSeq" id="WP_121095355.1">
    <property type="nucleotide sequence ID" value="NZ_UIHC01000019.1"/>
</dbReference>
<dbReference type="InterPro" id="IPR001173">
    <property type="entry name" value="Glyco_trans_2-like"/>
</dbReference>
<keyword evidence="3" id="KW-1185">Reference proteome</keyword>
<gene>
    <name evidence="2" type="ORF">ROE7235_02101</name>
</gene>
<dbReference type="CDD" id="cd00761">
    <property type="entry name" value="Glyco_tranf_GTA_type"/>
    <property type="match status" value="1"/>
</dbReference>
<dbReference type="EMBL" id="UIHC01000019">
    <property type="protein sequence ID" value="SUZ32345.1"/>
    <property type="molecule type" value="Genomic_DNA"/>
</dbReference>
<evidence type="ECO:0000313" key="2">
    <source>
        <dbReference type="EMBL" id="SUZ32345.1"/>
    </source>
</evidence>
<name>A0A3B0M8T1_9RHOB</name>
<dbReference type="Proteomes" id="UP000272908">
    <property type="component" value="Unassembled WGS sequence"/>
</dbReference>
<sequence length="297" mass="33390">MSPRPRLTILTASWDRAHLLGRLHASLMRQPVAHGQVEWLVVDDGSTDETHAELARLSAQPGTIPMRYVRQPHGGKHRALNTGFAAAHGDWIAVIDSDDWCRDNALPAVLALLDQIAQEDVFAAILPLIVPKAARQYCFRQPDRALTYTERANTEPAFDCTLIFRRDTDGLRFPEFPKEDFLAEAALLFQLGRDRRVWLSNHVLVEAEYQPDGLSAHILRKRMASPVGACHGYQVTLACRLRPALRLRTLANYGRFWWHAQLRRSRPPAPASLPQGLALLPGALFYLIDVAFSAARR</sequence>
<keyword evidence="2" id="KW-0328">Glycosyltransferase</keyword>
<keyword evidence="2" id="KW-0808">Transferase</keyword>
<dbReference type="AlphaFoldDB" id="A0A3B0M8T1"/>
<accession>A0A3B0M8T1</accession>
<dbReference type="Gene3D" id="3.90.550.10">
    <property type="entry name" value="Spore Coat Polysaccharide Biosynthesis Protein SpsA, Chain A"/>
    <property type="match status" value="1"/>
</dbReference>
<feature type="domain" description="Glycosyltransferase 2-like" evidence="1">
    <location>
        <begin position="9"/>
        <end position="121"/>
    </location>
</feature>
<evidence type="ECO:0000313" key="3">
    <source>
        <dbReference type="Proteomes" id="UP000272908"/>
    </source>
</evidence>
<dbReference type="Pfam" id="PF00535">
    <property type="entry name" value="Glycos_transf_2"/>
    <property type="match status" value="1"/>
</dbReference>
<proteinExistence type="predicted"/>
<dbReference type="PANTHER" id="PTHR22916:SF3">
    <property type="entry name" value="UDP-GLCNAC:BETAGAL BETA-1,3-N-ACETYLGLUCOSAMINYLTRANSFERASE-LIKE PROTEIN 1"/>
    <property type="match status" value="1"/>
</dbReference>
<dbReference type="OrthoDB" id="5291101at2"/>